<dbReference type="InterPro" id="IPR002645">
    <property type="entry name" value="STAS_dom"/>
</dbReference>
<feature type="domain" description="STAS" evidence="1">
    <location>
        <begin position="175"/>
        <end position="263"/>
    </location>
</feature>
<dbReference type="Pfam" id="PF14417">
    <property type="entry name" value="MEDS"/>
    <property type="match status" value="1"/>
</dbReference>
<dbReference type="AlphaFoldDB" id="A0A286GSM0"/>
<dbReference type="Proteomes" id="UP000219482">
    <property type="component" value="Unassembled WGS sequence"/>
</dbReference>
<dbReference type="SUPFAM" id="SSF52091">
    <property type="entry name" value="SpoIIaa-like"/>
    <property type="match status" value="1"/>
</dbReference>
<accession>A0A286GSM0</accession>
<dbReference type="Pfam" id="PF13466">
    <property type="entry name" value="STAS_2"/>
    <property type="match status" value="1"/>
</dbReference>
<evidence type="ECO:0000259" key="1">
    <source>
        <dbReference type="PROSITE" id="PS50801"/>
    </source>
</evidence>
<evidence type="ECO:0000313" key="2">
    <source>
        <dbReference type="EMBL" id="SOD98462.1"/>
    </source>
</evidence>
<dbReference type="Gene3D" id="3.30.750.24">
    <property type="entry name" value="STAS domain"/>
    <property type="match status" value="1"/>
</dbReference>
<sequence length="263" mass="27943">MYGEDDDAFDAAVREFLAGGVARGERLLCVGERVIESLDGGIAPLGDTDALIADGALSTLTLAEAYEATGTFTPEAQFAFYDEATRTAIADGYRGLRVVADVGGLAVDPGTRDVLIRWEHLADEYMAQGSGMSAMCTYHRGIPQAALAAATSVHPLVHAPEAPPPFQVFFDDDRVALVGSVDTFGADRLARVLASSPVSGDRAVLDLGRLEFVDVAGSRVIAHWAQDLDRRSLPLEVRGASPLLRRMWQVLGLGDVAAVRFAA</sequence>
<name>A0A286GSM0_9ACTN</name>
<dbReference type="InterPro" id="IPR058548">
    <property type="entry name" value="MlaB-like_STAS"/>
</dbReference>
<proteinExistence type="predicted"/>
<organism evidence="2 3">
    <name type="scientific">Blastococcus haudaquaticus</name>
    <dbReference type="NCBI Taxonomy" id="1938745"/>
    <lineage>
        <taxon>Bacteria</taxon>
        <taxon>Bacillati</taxon>
        <taxon>Actinomycetota</taxon>
        <taxon>Actinomycetes</taxon>
        <taxon>Geodermatophilales</taxon>
        <taxon>Geodermatophilaceae</taxon>
        <taxon>Blastococcus</taxon>
    </lineage>
</organism>
<dbReference type="EMBL" id="OCNK01000002">
    <property type="protein sequence ID" value="SOD98462.1"/>
    <property type="molecule type" value="Genomic_DNA"/>
</dbReference>
<protein>
    <submittedName>
        <fullName evidence="2">STAS domain-containing protein</fullName>
    </submittedName>
</protein>
<gene>
    <name evidence="2" type="ORF">SAMN06272739_1909</name>
</gene>
<dbReference type="CDD" id="cd07043">
    <property type="entry name" value="STAS_anti-anti-sigma_factors"/>
    <property type="match status" value="1"/>
</dbReference>
<dbReference type="PROSITE" id="PS50801">
    <property type="entry name" value="STAS"/>
    <property type="match status" value="1"/>
</dbReference>
<reference evidence="3" key="1">
    <citation type="submission" date="2017-09" db="EMBL/GenBank/DDBJ databases">
        <authorList>
            <person name="Varghese N."/>
            <person name="Submissions S."/>
        </authorList>
    </citation>
    <scope>NUCLEOTIDE SEQUENCE [LARGE SCALE GENOMIC DNA]</scope>
    <source>
        <strain evidence="3">DSM 44270</strain>
    </source>
</reference>
<dbReference type="InterPro" id="IPR036513">
    <property type="entry name" value="STAS_dom_sf"/>
</dbReference>
<keyword evidence="3" id="KW-1185">Reference proteome</keyword>
<dbReference type="InterPro" id="IPR025847">
    <property type="entry name" value="MEDS_domain"/>
</dbReference>
<evidence type="ECO:0000313" key="3">
    <source>
        <dbReference type="Proteomes" id="UP000219482"/>
    </source>
</evidence>